<dbReference type="EMBL" id="GBRH01171628">
    <property type="protein sequence ID" value="JAE26268.1"/>
    <property type="molecule type" value="Transcribed_RNA"/>
</dbReference>
<reference evidence="1" key="1">
    <citation type="submission" date="2014-09" db="EMBL/GenBank/DDBJ databases">
        <authorList>
            <person name="Magalhaes I.L.F."/>
            <person name="Oliveira U."/>
            <person name="Santos F.R."/>
            <person name="Vidigal T.H.D.A."/>
            <person name="Brescovit A.D."/>
            <person name="Santos A.J."/>
        </authorList>
    </citation>
    <scope>NUCLEOTIDE SEQUENCE</scope>
    <source>
        <tissue evidence="1">Shoot tissue taken approximately 20 cm above the soil surface</tissue>
    </source>
</reference>
<proteinExistence type="predicted"/>
<sequence>MACGTFLLSL</sequence>
<reference evidence="1" key="2">
    <citation type="journal article" date="2015" name="Data Brief">
        <title>Shoot transcriptome of the giant reed, Arundo donax.</title>
        <authorList>
            <person name="Barrero R.A."/>
            <person name="Guerrero F.D."/>
            <person name="Moolhuijzen P."/>
            <person name="Goolsby J.A."/>
            <person name="Tidwell J."/>
            <person name="Bellgard S.E."/>
            <person name="Bellgard M.I."/>
        </authorList>
    </citation>
    <scope>NUCLEOTIDE SEQUENCE</scope>
    <source>
        <tissue evidence="1">Shoot tissue taken approximately 20 cm above the soil surface</tissue>
    </source>
</reference>
<evidence type="ECO:0000313" key="1">
    <source>
        <dbReference type="EMBL" id="JAE26268.1"/>
    </source>
</evidence>
<organism evidence="1">
    <name type="scientific">Arundo donax</name>
    <name type="common">Giant reed</name>
    <name type="synonym">Donax arundinaceus</name>
    <dbReference type="NCBI Taxonomy" id="35708"/>
    <lineage>
        <taxon>Eukaryota</taxon>
        <taxon>Viridiplantae</taxon>
        <taxon>Streptophyta</taxon>
        <taxon>Embryophyta</taxon>
        <taxon>Tracheophyta</taxon>
        <taxon>Spermatophyta</taxon>
        <taxon>Magnoliopsida</taxon>
        <taxon>Liliopsida</taxon>
        <taxon>Poales</taxon>
        <taxon>Poaceae</taxon>
        <taxon>PACMAD clade</taxon>
        <taxon>Arundinoideae</taxon>
        <taxon>Arundineae</taxon>
        <taxon>Arundo</taxon>
    </lineage>
</organism>
<accession>A0A0A9H059</accession>
<name>A0A0A9H059_ARUDO</name>
<protein>
    <submittedName>
        <fullName evidence="1">Uncharacterized protein</fullName>
    </submittedName>
</protein>